<sequence length="77" mass="8057">MATASITISDDESGQVTVSADFGDKLEETSQAHAMIYTLLQSVLGTAKNYTAVEDTAGDFNGQSAEPNRIITSEGAN</sequence>
<protein>
    <submittedName>
        <fullName evidence="2">Uncharacterized protein</fullName>
    </submittedName>
</protein>
<proteinExistence type="predicted"/>
<evidence type="ECO:0000313" key="2">
    <source>
        <dbReference type="EMBL" id="CAB4154669.1"/>
    </source>
</evidence>
<evidence type="ECO:0000256" key="1">
    <source>
        <dbReference type="SAM" id="MobiDB-lite"/>
    </source>
</evidence>
<gene>
    <name evidence="2" type="ORF">UFOVP653_19</name>
</gene>
<dbReference type="EMBL" id="LR796613">
    <property type="protein sequence ID" value="CAB4154669.1"/>
    <property type="molecule type" value="Genomic_DNA"/>
</dbReference>
<name>A0A6J5N6D9_9CAUD</name>
<accession>A0A6J5N6D9</accession>
<reference evidence="2" key="1">
    <citation type="submission" date="2020-04" db="EMBL/GenBank/DDBJ databases">
        <authorList>
            <person name="Chiriac C."/>
            <person name="Salcher M."/>
            <person name="Ghai R."/>
            <person name="Kavagutti S V."/>
        </authorList>
    </citation>
    <scope>NUCLEOTIDE SEQUENCE</scope>
</reference>
<feature type="region of interest" description="Disordered" evidence="1">
    <location>
        <begin position="57"/>
        <end position="77"/>
    </location>
</feature>
<feature type="compositionally biased region" description="Polar residues" evidence="1">
    <location>
        <begin position="61"/>
        <end position="77"/>
    </location>
</feature>
<organism evidence="2">
    <name type="scientific">uncultured Caudovirales phage</name>
    <dbReference type="NCBI Taxonomy" id="2100421"/>
    <lineage>
        <taxon>Viruses</taxon>
        <taxon>Duplodnaviria</taxon>
        <taxon>Heunggongvirae</taxon>
        <taxon>Uroviricota</taxon>
        <taxon>Caudoviricetes</taxon>
        <taxon>Peduoviridae</taxon>
        <taxon>Maltschvirus</taxon>
        <taxon>Maltschvirus maltsch</taxon>
    </lineage>
</organism>